<dbReference type="GO" id="GO:0035101">
    <property type="term" value="C:FACT complex"/>
    <property type="evidence" value="ECO:0007669"/>
    <property type="project" value="EnsemblFungi"/>
</dbReference>
<evidence type="ECO:0000259" key="13">
    <source>
        <dbReference type="Pfam" id="PF21103"/>
    </source>
</evidence>
<evidence type="ECO:0000313" key="15">
    <source>
        <dbReference type="Proteomes" id="UP000186594"/>
    </source>
</evidence>
<dbReference type="InterPro" id="IPR038167">
    <property type="entry name" value="SSRP1_sf"/>
</dbReference>
<evidence type="ECO:0000256" key="8">
    <source>
        <dbReference type="ARBA" id="ARBA00023242"/>
    </source>
</evidence>
<proteinExistence type="inferred from homology"/>
<dbReference type="PANTHER" id="PTHR45849:SF1">
    <property type="entry name" value="FACT COMPLEX SUBUNIT SSRP1"/>
    <property type="match status" value="1"/>
</dbReference>
<keyword evidence="7 10" id="KW-0234">DNA repair</keyword>
<keyword evidence="4 10" id="KW-0227">DNA damage</keyword>
<dbReference type="GO" id="GO:0031508">
    <property type="term" value="P:pericentric heterochromatin formation"/>
    <property type="evidence" value="ECO:0007669"/>
    <property type="project" value="EnsemblFungi"/>
</dbReference>
<dbReference type="Proteomes" id="UP000186594">
    <property type="component" value="Unassembled WGS sequence"/>
</dbReference>
<dbReference type="GO" id="GO:0030466">
    <property type="term" value="P:silent mating-type cassette heterochromatin formation"/>
    <property type="evidence" value="ECO:0007669"/>
    <property type="project" value="EnsemblFungi"/>
</dbReference>
<dbReference type="GO" id="GO:0042393">
    <property type="term" value="F:histone binding"/>
    <property type="evidence" value="ECO:0007669"/>
    <property type="project" value="EnsemblFungi"/>
</dbReference>
<evidence type="ECO:0000259" key="12">
    <source>
        <dbReference type="Pfam" id="PF17292"/>
    </source>
</evidence>
<dbReference type="InterPro" id="IPR048993">
    <property type="entry name" value="SSRP1-like_PH1"/>
</dbReference>
<dbReference type="OrthoDB" id="498543at2759"/>
<dbReference type="Gene3D" id="2.30.29.30">
    <property type="entry name" value="Pleckstrin-homology domain (PH domain)/Phosphotyrosine-binding domain (PTB)"/>
    <property type="match status" value="1"/>
</dbReference>
<dbReference type="GO" id="GO:0034728">
    <property type="term" value="P:nucleosome organization"/>
    <property type="evidence" value="ECO:0007669"/>
    <property type="project" value="EnsemblFungi"/>
</dbReference>
<dbReference type="CDD" id="cd13230">
    <property type="entry name" value="PH1_SSRP1-like"/>
    <property type="match status" value="1"/>
</dbReference>
<comment type="caution">
    <text evidence="14">The sequence shown here is derived from an EMBL/GenBank/DDBJ whole genome shotgun (WGS) entry which is preliminary data.</text>
</comment>
<evidence type="ECO:0000259" key="11">
    <source>
        <dbReference type="Pfam" id="PF03531"/>
    </source>
</evidence>
<keyword evidence="8 10" id="KW-0539">Nucleus</keyword>
<evidence type="ECO:0000256" key="7">
    <source>
        <dbReference type="ARBA" id="ARBA00023204"/>
    </source>
</evidence>
<dbReference type="InterPro" id="IPR024954">
    <property type="entry name" value="SSRP1_DD"/>
</dbReference>
<keyword evidence="2 10" id="KW-0158">Chromosome</keyword>
<dbReference type="GO" id="GO:0000781">
    <property type="term" value="C:chromosome, telomeric region"/>
    <property type="evidence" value="ECO:0007669"/>
    <property type="project" value="GOC"/>
</dbReference>
<evidence type="ECO:0000256" key="9">
    <source>
        <dbReference type="ARBA" id="ARBA00025370"/>
    </source>
</evidence>
<accession>A0A1U7LLS6</accession>
<evidence type="ECO:0000256" key="10">
    <source>
        <dbReference type="RuleBase" id="RU364013"/>
    </source>
</evidence>
<evidence type="ECO:0000256" key="1">
    <source>
        <dbReference type="ARBA" id="ARBA00010060"/>
    </source>
</evidence>
<keyword evidence="6 10" id="KW-0804">Transcription</keyword>
<reference evidence="14 15" key="1">
    <citation type="submission" date="2016-04" db="EMBL/GenBank/DDBJ databases">
        <title>Evolutionary innovation and constraint leading to complex multicellularity in the Ascomycota.</title>
        <authorList>
            <person name="Cisse O."/>
            <person name="Nguyen A."/>
            <person name="Hewitt D.A."/>
            <person name="Jedd G."/>
            <person name="Stajich J.E."/>
        </authorList>
    </citation>
    <scope>NUCLEOTIDE SEQUENCE [LARGE SCALE GENOMIC DNA]</scope>
    <source>
        <strain evidence="14 15">DAH-3</strain>
    </source>
</reference>
<dbReference type="AlphaFoldDB" id="A0A1U7LLS6"/>
<dbReference type="GO" id="GO:0006281">
    <property type="term" value="P:DNA repair"/>
    <property type="evidence" value="ECO:0007669"/>
    <property type="project" value="UniProtKB-KW"/>
</dbReference>
<dbReference type="InterPro" id="IPR050454">
    <property type="entry name" value="RTT106/SSRP1_HistChap/FACT"/>
</dbReference>
<dbReference type="GO" id="GO:0031509">
    <property type="term" value="P:subtelomeric heterochromatin formation"/>
    <property type="evidence" value="ECO:0007669"/>
    <property type="project" value="EnsemblFungi"/>
</dbReference>
<dbReference type="OMA" id="HIPITET"/>
<feature type="non-terminal residue" evidence="14">
    <location>
        <position position="357"/>
    </location>
</feature>
<dbReference type="SUPFAM" id="SSF50729">
    <property type="entry name" value="PH domain-like"/>
    <property type="match status" value="1"/>
</dbReference>
<keyword evidence="3 10" id="KW-0235">DNA replication</keyword>
<dbReference type="CDD" id="cd13229">
    <property type="entry name" value="PH_TFIIH"/>
    <property type="match status" value="1"/>
</dbReference>
<dbReference type="PRINTS" id="PR00887">
    <property type="entry name" value="SSRCOGNITION"/>
</dbReference>
<comment type="subcellular location">
    <subcellularLocation>
        <location evidence="10">Nucleus</location>
    </subcellularLocation>
    <subcellularLocation>
        <location evidence="10">Chromosome</location>
    </subcellularLocation>
</comment>
<dbReference type="GO" id="GO:0003677">
    <property type="term" value="F:DNA binding"/>
    <property type="evidence" value="ECO:0007669"/>
    <property type="project" value="InterPro"/>
</dbReference>
<comment type="similarity">
    <text evidence="1 10">Belongs to the SSRP1 family.</text>
</comment>
<sequence>MAVTQFEDIYLDLSQKKGRLRLADSGLGWKAPGSDQPFTVAAGDIRKATWSRAARGFELKFTLKSGNFVRLDGFNADDIDALKEPVKSYYNVTIETREHSYKGWNWGKTDFSGQELLFNVNSKPAFEIPLSTLSNANLSGKNEVALEFSLPGDGTKDGAKEKAGQVDQLVEMRFYIPGTAVKEGSDKGSGDEQNDQEEMSAANLFYETIKDKADIGQVAGESIVSFQDLLFVTPRGRYDVDMYPSSLRLRGKTYDYKIPYNSIAKLFLLPKPDEMHVIFVVGLDPPLRQGQTRYPFLVAQFQREEEIEVELNLEDDEFKAKYSEKLRKSYDAPTYEVVSQIFRGLSGRKVSTPSSFK</sequence>
<dbReference type="FunFam" id="2.30.29.220:FF:000003">
    <property type="entry name" value="FACT complex subunit POB3"/>
    <property type="match status" value="1"/>
</dbReference>
<dbReference type="InterPro" id="IPR011993">
    <property type="entry name" value="PH-like_dom_sf"/>
</dbReference>
<feature type="domain" description="FACT complex subunit SSRP1/POB3 N-terminal PH" evidence="12">
    <location>
        <begin position="4"/>
        <end position="95"/>
    </location>
</feature>
<dbReference type="Pfam" id="PF03531">
    <property type="entry name" value="SSrecog"/>
    <property type="match status" value="1"/>
</dbReference>
<evidence type="ECO:0000256" key="3">
    <source>
        <dbReference type="ARBA" id="ARBA00022705"/>
    </source>
</evidence>
<protein>
    <recommendedName>
        <fullName evidence="10">FACT complex subunit POB3</fullName>
    </recommendedName>
</protein>
<dbReference type="Pfam" id="PF21103">
    <property type="entry name" value="PH1_SSRP1-like"/>
    <property type="match status" value="1"/>
</dbReference>
<dbReference type="GO" id="GO:0006335">
    <property type="term" value="P:DNA replication-dependent chromatin assembly"/>
    <property type="evidence" value="ECO:0007669"/>
    <property type="project" value="EnsemblFungi"/>
</dbReference>
<dbReference type="GO" id="GO:0006261">
    <property type="term" value="P:DNA-templated DNA replication"/>
    <property type="evidence" value="ECO:0007669"/>
    <property type="project" value="EnsemblFungi"/>
</dbReference>
<comment type="function">
    <text evidence="9 10">Component of the FACT complex, a general chromatin factor that acts to reorganize nucleosomes. The FACT complex is involved in multiple processes that require DNA as a template such as mRNA elongation, DNA replication and DNA repair. During transcription elongation the FACT complex acts as a histone chaperone that both destabilizes and restores nucleosomal structure. It facilitates the passage of RNA polymerase II and transcription by promoting the dissociation of one histone H2A-H2B dimer from the nucleosome, then subsequently promotes the reestablishment of the nucleosome following the passage of RNA polymerase II.</text>
</comment>
<feature type="domain" description="SSRP1 dimerization" evidence="11">
    <location>
        <begin position="103"/>
        <end position="179"/>
    </location>
</feature>
<name>A0A1U7LLS6_NEOID</name>
<dbReference type="GO" id="GO:0045899">
    <property type="term" value="P:positive regulation of RNA polymerase II transcription preinitiation complex assembly"/>
    <property type="evidence" value="ECO:0007669"/>
    <property type="project" value="EnsemblFungi"/>
</dbReference>
<keyword evidence="15" id="KW-1185">Reference proteome</keyword>
<dbReference type="Pfam" id="PF17292">
    <property type="entry name" value="POB3_N"/>
    <property type="match status" value="1"/>
</dbReference>
<dbReference type="GO" id="GO:0031491">
    <property type="term" value="F:nucleosome binding"/>
    <property type="evidence" value="ECO:0007669"/>
    <property type="project" value="EnsemblFungi"/>
</dbReference>
<dbReference type="Gene3D" id="2.30.29.150">
    <property type="match status" value="1"/>
</dbReference>
<dbReference type="InterPro" id="IPR035417">
    <property type="entry name" value="SSRP1/POB3_N"/>
</dbReference>
<evidence type="ECO:0000313" key="14">
    <source>
        <dbReference type="EMBL" id="OLL23588.1"/>
    </source>
</evidence>
<dbReference type="STRING" id="1198029.A0A1U7LLS6"/>
<evidence type="ECO:0000256" key="6">
    <source>
        <dbReference type="ARBA" id="ARBA00023163"/>
    </source>
</evidence>
<evidence type="ECO:0000256" key="2">
    <source>
        <dbReference type="ARBA" id="ARBA00022454"/>
    </source>
</evidence>
<evidence type="ECO:0000256" key="5">
    <source>
        <dbReference type="ARBA" id="ARBA00023015"/>
    </source>
</evidence>
<keyword evidence="5 10" id="KW-0805">Transcription regulation</keyword>
<dbReference type="InterPro" id="IPR000969">
    <property type="entry name" value="SSRP1/POB3"/>
</dbReference>
<evidence type="ECO:0000256" key="4">
    <source>
        <dbReference type="ARBA" id="ARBA00022763"/>
    </source>
</evidence>
<dbReference type="EMBL" id="LXFE01001459">
    <property type="protein sequence ID" value="OLL23588.1"/>
    <property type="molecule type" value="Genomic_DNA"/>
</dbReference>
<feature type="domain" description="FACT complex subunit SSRP1-like first PH" evidence="13">
    <location>
        <begin position="221"/>
        <end position="350"/>
    </location>
</feature>
<dbReference type="PANTHER" id="PTHR45849">
    <property type="entry name" value="FACT COMPLEX SUBUNIT SSRP1"/>
    <property type="match status" value="1"/>
</dbReference>
<dbReference type="Gene3D" id="2.30.29.220">
    <property type="entry name" value="Structure-specific recognition protein (SSRP1)"/>
    <property type="match status" value="1"/>
</dbReference>
<gene>
    <name evidence="14" type="ORF">NEOLI_003994</name>
</gene>
<organism evidence="14 15">
    <name type="scientific">Neolecta irregularis (strain DAH-3)</name>
    <dbReference type="NCBI Taxonomy" id="1198029"/>
    <lineage>
        <taxon>Eukaryota</taxon>
        <taxon>Fungi</taxon>
        <taxon>Dikarya</taxon>
        <taxon>Ascomycota</taxon>
        <taxon>Taphrinomycotina</taxon>
        <taxon>Neolectales</taxon>
        <taxon>Neolectaceae</taxon>
        <taxon>Neolecta</taxon>
    </lineage>
</organism>
<dbReference type="FunFam" id="2.30.29.150:FF:000001">
    <property type="entry name" value="Fact complex subunit ssrp1"/>
    <property type="match status" value="1"/>
</dbReference>